<evidence type="ECO:0000259" key="3">
    <source>
        <dbReference type="Pfam" id="PF25954"/>
    </source>
</evidence>
<keyword evidence="2" id="KW-0472">Membrane</keyword>
<dbReference type="RefSeq" id="WP_094277670.1">
    <property type="nucleotide sequence ID" value="NZ_NQJF01000004.1"/>
</dbReference>
<keyword evidence="2" id="KW-1133">Transmembrane helix</keyword>
<dbReference type="GO" id="GO:1990281">
    <property type="term" value="C:efflux pump complex"/>
    <property type="evidence" value="ECO:0007669"/>
    <property type="project" value="TreeGrafter"/>
</dbReference>
<reference evidence="4 5" key="1">
    <citation type="submission" date="2017-08" db="EMBL/GenBank/DDBJ databases">
        <title>Draft Genome Sequence of the Marine Bacterium Oceanimonas baumannii ATCC 700832.</title>
        <authorList>
            <person name="Mcclelland W.D."/>
            <person name="Brennan M.A."/>
            <person name="Trachtenberg A.M."/>
            <person name="Maclea K.S."/>
        </authorList>
    </citation>
    <scope>NUCLEOTIDE SEQUENCE [LARGE SCALE GENOMIC DNA]</scope>
    <source>
        <strain evidence="4 5">ATCC 700832</strain>
    </source>
</reference>
<dbReference type="Gene3D" id="2.40.30.170">
    <property type="match status" value="1"/>
</dbReference>
<sequence>MASTAWRKRVTSNKKLVWGGAVLAVVLFWLWRGTLYQAAEQAPEAAAGTSVPSPAVTVQVQNMHAGPYQPLLKVQGQLQALHHVVVRARTEGVVEQLAVLGQAVAEGDKLLTLSIDDRRASLVRAEAERALRAAELQAAERLQQKGLIAATELLMRRSADAQAAAALTQARLALDDSRPIAPFVGIVDVRHVEAGDYVVAGDALLTLVNADELKLTAYVPQQQVAGLRPGLPVTASSLDGRELAGTLTFVAVAADADTRSFAVEARFSNPQAWRLAGASAELNISLPVRPAHRLSPSLLALDEQGRTGVYVVDTQNRLQLLPLTVLAITPDEAWVTGLPDQLRVVTRGAGFAGIGDAVMVQETAQ</sequence>
<dbReference type="Pfam" id="PF25954">
    <property type="entry name" value="Beta-barrel_RND_2"/>
    <property type="match status" value="1"/>
</dbReference>
<dbReference type="NCBIfam" id="TIGR01730">
    <property type="entry name" value="RND_mfp"/>
    <property type="match status" value="1"/>
</dbReference>
<feature type="domain" description="CusB-like beta-barrel" evidence="3">
    <location>
        <begin position="215"/>
        <end position="283"/>
    </location>
</feature>
<dbReference type="GO" id="GO:0015562">
    <property type="term" value="F:efflux transmembrane transporter activity"/>
    <property type="evidence" value="ECO:0007669"/>
    <property type="project" value="TreeGrafter"/>
</dbReference>
<dbReference type="AlphaFoldDB" id="A0A235CL92"/>
<protein>
    <submittedName>
        <fullName evidence="4">Efflux transporter periplasmic adaptor subunit</fullName>
    </submittedName>
</protein>
<dbReference type="OrthoDB" id="9806939at2"/>
<comment type="similarity">
    <text evidence="1">Belongs to the membrane fusion protein (MFP) (TC 8.A.1) family.</text>
</comment>
<evidence type="ECO:0000313" key="4">
    <source>
        <dbReference type="EMBL" id="OYD25302.1"/>
    </source>
</evidence>
<evidence type="ECO:0000313" key="5">
    <source>
        <dbReference type="Proteomes" id="UP000243640"/>
    </source>
</evidence>
<evidence type="ECO:0000256" key="1">
    <source>
        <dbReference type="ARBA" id="ARBA00009477"/>
    </source>
</evidence>
<comment type="caution">
    <text evidence="4">The sequence shown here is derived from an EMBL/GenBank/DDBJ whole genome shotgun (WGS) entry which is preliminary data.</text>
</comment>
<proteinExistence type="inferred from homology"/>
<feature type="transmembrane region" description="Helical" evidence="2">
    <location>
        <begin position="16"/>
        <end position="32"/>
    </location>
</feature>
<accession>A0A235CL92</accession>
<dbReference type="Proteomes" id="UP000243640">
    <property type="component" value="Unassembled WGS sequence"/>
</dbReference>
<keyword evidence="2" id="KW-0812">Transmembrane</keyword>
<dbReference type="PANTHER" id="PTHR30469">
    <property type="entry name" value="MULTIDRUG RESISTANCE PROTEIN MDTA"/>
    <property type="match status" value="1"/>
</dbReference>
<dbReference type="InterPro" id="IPR058792">
    <property type="entry name" value="Beta-barrel_RND_2"/>
</dbReference>
<dbReference type="Gene3D" id="1.10.287.470">
    <property type="entry name" value="Helix hairpin bin"/>
    <property type="match status" value="1"/>
</dbReference>
<dbReference type="InterPro" id="IPR006143">
    <property type="entry name" value="RND_pump_MFP"/>
</dbReference>
<dbReference type="Gene3D" id="2.40.50.100">
    <property type="match status" value="1"/>
</dbReference>
<dbReference type="EMBL" id="NQJF01000004">
    <property type="protein sequence ID" value="OYD25302.1"/>
    <property type="molecule type" value="Genomic_DNA"/>
</dbReference>
<name>A0A235CL92_9GAMM</name>
<gene>
    <name evidence="4" type="ORF">B6S09_06390</name>
</gene>
<evidence type="ECO:0000256" key="2">
    <source>
        <dbReference type="SAM" id="Phobius"/>
    </source>
</evidence>
<organism evidence="4 5">
    <name type="scientific">Oceanimonas baumannii</name>
    <dbReference type="NCBI Taxonomy" id="129578"/>
    <lineage>
        <taxon>Bacteria</taxon>
        <taxon>Pseudomonadati</taxon>
        <taxon>Pseudomonadota</taxon>
        <taxon>Gammaproteobacteria</taxon>
        <taxon>Aeromonadales</taxon>
        <taxon>Aeromonadaceae</taxon>
        <taxon>Oceanimonas</taxon>
    </lineage>
</organism>
<dbReference type="SUPFAM" id="SSF111369">
    <property type="entry name" value="HlyD-like secretion proteins"/>
    <property type="match status" value="1"/>
</dbReference>